<dbReference type="PANTHER" id="PTHR12526:SF638">
    <property type="entry name" value="SPORE COAT PROTEIN SA"/>
    <property type="match status" value="1"/>
</dbReference>
<dbReference type="AlphaFoldDB" id="A0A517LZ47"/>
<sequence length="368" mass="40662">MTQRICHIIPTLVRGGAEKQLALLASGLPRDRFDVHVVVLTHDGPLRANLEAAGIEVTVVGKRFKADPSAYFRLKRTLKKLSPDLVHTWLFAANSYGRAAARSLGVRRIVAGERCVDQWKTTRHFVIDRALAKRTDAIVTNSSGVRDFYAAHGIEPDLFRVIPNGIPPRTASTITREEACQRLGIDPKRRLIVAVGRLWPQKRLRDLIWAAQLMESARNDSTFVIIGDGPQMGELQRFRDSVTTGQAVTFAGARDDVAELLPHFDLFWIGSGYEGQSNALIEAMQAGLPVVASDIPGNRDLIENGVTGMLAPVGESAEFAKHAYQLMFTDTERAARLGQAGQERIASDFTVAQMIDRHVDLYSELLDQ</sequence>
<name>A0A517LZ47_9BACT</name>
<evidence type="ECO:0000259" key="1">
    <source>
        <dbReference type="Pfam" id="PF13439"/>
    </source>
</evidence>
<protein>
    <submittedName>
        <fullName evidence="2">Glycosyltransferase EpsD</fullName>
        <ecNumber evidence="2">2.4.-.-</ecNumber>
    </submittedName>
</protein>
<dbReference type="KEGG" id="ruv:EC9_20790"/>
<keyword evidence="3" id="KW-1185">Reference proteome</keyword>
<organism evidence="2 3">
    <name type="scientific">Rosistilla ulvae</name>
    <dbReference type="NCBI Taxonomy" id="1930277"/>
    <lineage>
        <taxon>Bacteria</taxon>
        <taxon>Pseudomonadati</taxon>
        <taxon>Planctomycetota</taxon>
        <taxon>Planctomycetia</taxon>
        <taxon>Pirellulales</taxon>
        <taxon>Pirellulaceae</taxon>
        <taxon>Rosistilla</taxon>
    </lineage>
</organism>
<dbReference type="SUPFAM" id="SSF53756">
    <property type="entry name" value="UDP-Glycosyltransferase/glycogen phosphorylase"/>
    <property type="match status" value="1"/>
</dbReference>
<accession>A0A517LZ47</accession>
<dbReference type="EMBL" id="CP036261">
    <property type="protein sequence ID" value="QDS87896.1"/>
    <property type="molecule type" value="Genomic_DNA"/>
</dbReference>
<gene>
    <name evidence="2" type="primary">epsD_2</name>
    <name evidence="2" type="ORF">EC9_20790</name>
</gene>
<dbReference type="GO" id="GO:0016757">
    <property type="term" value="F:glycosyltransferase activity"/>
    <property type="evidence" value="ECO:0007669"/>
    <property type="project" value="UniProtKB-KW"/>
</dbReference>
<reference evidence="2 3" key="1">
    <citation type="submission" date="2019-02" db="EMBL/GenBank/DDBJ databases">
        <title>Deep-cultivation of Planctomycetes and their phenomic and genomic characterization uncovers novel biology.</title>
        <authorList>
            <person name="Wiegand S."/>
            <person name="Jogler M."/>
            <person name="Boedeker C."/>
            <person name="Pinto D."/>
            <person name="Vollmers J."/>
            <person name="Rivas-Marin E."/>
            <person name="Kohn T."/>
            <person name="Peeters S.H."/>
            <person name="Heuer A."/>
            <person name="Rast P."/>
            <person name="Oberbeckmann S."/>
            <person name="Bunk B."/>
            <person name="Jeske O."/>
            <person name="Meyerdierks A."/>
            <person name="Storesund J.E."/>
            <person name="Kallscheuer N."/>
            <person name="Luecker S."/>
            <person name="Lage O.M."/>
            <person name="Pohl T."/>
            <person name="Merkel B.J."/>
            <person name="Hornburger P."/>
            <person name="Mueller R.-W."/>
            <person name="Bruemmer F."/>
            <person name="Labrenz M."/>
            <person name="Spormann A.M."/>
            <person name="Op den Camp H."/>
            <person name="Overmann J."/>
            <person name="Amann R."/>
            <person name="Jetten M.S.M."/>
            <person name="Mascher T."/>
            <person name="Medema M.H."/>
            <person name="Devos D.P."/>
            <person name="Kaster A.-K."/>
            <person name="Ovreas L."/>
            <person name="Rohde M."/>
            <person name="Galperin M.Y."/>
            <person name="Jogler C."/>
        </authorList>
    </citation>
    <scope>NUCLEOTIDE SEQUENCE [LARGE SCALE GENOMIC DNA]</scope>
    <source>
        <strain evidence="2 3">EC9</strain>
    </source>
</reference>
<dbReference type="RefSeq" id="WP_145344593.1">
    <property type="nucleotide sequence ID" value="NZ_CP036261.1"/>
</dbReference>
<dbReference type="InterPro" id="IPR028098">
    <property type="entry name" value="Glyco_trans_4-like_N"/>
</dbReference>
<dbReference type="Pfam" id="PF13439">
    <property type="entry name" value="Glyco_transf_4"/>
    <property type="match status" value="1"/>
</dbReference>
<keyword evidence="2" id="KW-0808">Transferase</keyword>
<dbReference type="PANTHER" id="PTHR12526">
    <property type="entry name" value="GLYCOSYLTRANSFERASE"/>
    <property type="match status" value="1"/>
</dbReference>
<dbReference type="Proteomes" id="UP000319557">
    <property type="component" value="Chromosome"/>
</dbReference>
<dbReference type="Gene3D" id="3.40.50.2000">
    <property type="entry name" value="Glycogen Phosphorylase B"/>
    <property type="match status" value="2"/>
</dbReference>
<dbReference type="EC" id="2.4.-.-" evidence="2"/>
<evidence type="ECO:0000313" key="3">
    <source>
        <dbReference type="Proteomes" id="UP000319557"/>
    </source>
</evidence>
<dbReference type="OrthoDB" id="9795746at2"/>
<feature type="domain" description="Glycosyltransferase subfamily 4-like N-terminal" evidence="1">
    <location>
        <begin position="15"/>
        <end position="168"/>
    </location>
</feature>
<proteinExistence type="predicted"/>
<evidence type="ECO:0000313" key="2">
    <source>
        <dbReference type="EMBL" id="QDS87896.1"/>
    </source>
</evidence>
<dbReference type="Pfam" id="PF13692">
    <property type="entry name" value="Glyco_trans_1_4"/>
    <property type="match status" value="1"/>
</dbReference>
<keyword evidence="2" id="KW-0328">Glycosyltransferase</keyword>